<dbReference type="PANTHER" id="PTHR10430:SF39">
    <property type="entry name" value="PEROXISOMAL MEMBRANE ASSOCIATED PROTEIN 20"/>
    <property type="match status" value="1"/>
</dbReference>
<evidence type="ECO:0000256" key="4">
    <source>
        <dbReference type="ARBA" id="ARBA00023002"/>
    </source>
</evidence>
<keyword evidence="4 7" id="KW-0560">Oxidoreductase</keyword>
<dbReference type="GO" id="GO:0005829">
    <property type="term" value="C:cytosol"/>
    <property type="evidence" value="ECO:0007669"/>
    <property type="project" value="TreeGrafter"/>
</dbReference>
<dbReference type="InterPro" id="IPR036249">
    <property type="entry name" value="Thioredoxin-like_sf"/>
</dbReference>
<keyword evidence="10" id="KW-1185">Reference proteome</keyword>
<dbReference type="Gene3D" id="3.40.30.10">
    <property type="entry name" value="Glutaredoxin"/>
    <property type="match status" value="1"/>
</dbReference>
<dbReference type="SUPFAM" id="SSF52833">
    <property type="entry name" value="Thioredoxin-like"/>
    <property type="match status" value="1"/>
</dbReference>
<dbReference type="InterPro" id="IPR013740">
    <property type="entry name" value="Redoxin"/>
</dbReference>
<protein>
    <recommendedName>
        <fullName evidence="8">Thioredoxin domain-containing protein</fullName>
    </recommendedName>
</protein>
<evidence type="ECO:0000256" key="6">
    <source>
        <dbReference type="PIRSR" id="PIRSR637944-1"/>
    </source>
</evidence>
<dbReference type="InterPro" id="IPR037944">
    <property type="entry name" value="PRX5-like"/>
</dbReference>
<dbReference type="RefSeq" id="XP_064704623.1">
    <property type="nucleotide sequence ID" value="XM_064848084.1"/>
</dbReference>
<comment type="function">
    <text evidence="7">Thiol-specific peroxidase that catalyzes the reduction of hydrogen peroxide and organic hydroperoxides to water and alcohols, respectively. Plays a role in cell protection against oxidative stress by detoxifying peroxides.</text>
</comment>
<dbReference type="CDD" id="cd03013">
    <property type="entry name" value="PRX5_like"/>
    <property type="match status" value="1"/>
</dbReference>
<dbReference type="PANTHER" id="PTHR10430">
    <property type="entry name" value="PEROXIREDOXIN"/>
    <property type="match status" value="1"/>
</dbReference>
<organism evidence="9 10">
    <name type="scientific">Exophiala bonariae</name>
    <dbReference type="NCBI Taxonomy" id="1690606"/>
    <lineage>
        <taxon>Eukaryota</taxon>
        <taxon>Fungi</taxon>
        <taxon>Dikarya</taxon>
        <taxon>Ascomycota</taxon>
        <taxon>Pezizomycotina</taxon>
        <taxon>Eurotiomycetes</taxon>
        <taxon>Chaetothyriomycetidae</taxon>
        <taxon>Chaetothyriales</taxon>
        <taxon>Herpotrichiellaceae</taxon>
        <taxon>Exophiala</taxon>
    </lineage>
</organism>
<dbReference type="Proteomes" id="UP001358417">
    <property type="component" value="Unassembled WGS sequence"/>
</dbReference>
<evidence type="ECO:0000313" key="10">
    <source>
        <dbReference type="Proteomes" id="UP001358417"/>
    </source>
</evidence>
<keyword evidence="3 7" id="KW-0049">Antioxidant</keyword>
<dbReference type="InterPro" id="IPR013766">
    <property type="entry name" value="Thioredoxin_domain"/>
</dbReference>
<comment type="caution">
    <text evidence="9">The sequence shown here is derived from an EMBL/GenBank/DDBJ whole genome shotgun (WGS) entry which is preliminary data.</text>
</comment>
<keyword evidence="5 7" id="KW-0676">Redox-active center</keyword>
<dbReference type="EMBL" id="JAVRRD010000019">
    <property type="protein sequence ID" value="KAK5049578.1"/>
    <property type="molecule type" value="Genomic_DNA"/>
</dbReference>
<feature type="active site" description="Cysteine sulfenic acid (-SOH) intermediate" evidence="6">
    <location>
        <position position="46"/>
    </location>
</feature>
<dbReference type="GO" id="GO:0005739">
    <property type="term" value="C:mitochondrion"/>
    <property type="evidence" value="ECO:0007669"/>
    <property type="project" value="TreeGrafter"/>
</dbReference>
<proteinExistence type="inferred from homology"/>
<accession>A0AAV9N515</accession>
<name>A0AAV9N515_9EURO</name>
<dbReference type="GO" id="GO:0008379">
    <property type="term" value="F:thioredoxin peroxidase activity"/>
    <property type="evidence" value="ECO:0007669"/>
    <property type="project" value="InterPro"/>
</dbReference>
<dbReference type="GO" id="GO:0042744">
    <property type="term" value="P:hydrogen peroxide catabolic process"/>
    <property type="evidence" value="ECO:0007669"/>
    <property type="project" value="TreeGrafter"/>
</dbReference>
<feature type="domain" description="Thioredoxin" evidence="8">
    <location>
        <begin position="2"/>
        <end position="154"/>
    </location>
</feature>
<dbReference type="GO" id="GO:0045454">
    <property type="term" value="P:cell redox homeostasis"/>
    <property type="evidence" value="ECO:0007669"/>
    <property type="project" value="TreeGrafter"/>
</dbReference>
<dbReference type="GO" id="GO:0005777">
    <property type="term" value="C:peroxisome"/>
    <property type="evidence" value="ECO:0007669"/>
    <property type="project" value="TreeGrafter"/>
</dbReference>
<sequence length="154" mass="16162">MVKQGDSVPNVDLFEDSPGNKVNLADELSSGKGLIIGVPAAFSPGCSDSHIPGYLSSDKLKSAGKVYVVSVNDAFVMKAWGKSLDADKSSGIRFLADPSGKFAKAWDVDFDASGLLGNYRSKRYAVAVENGKVVKASVEPDNVGISDSAADKFL</sequence>
<dbReference type="GeneID" id="89972685"/>
<evidence type="ECO:0000259" key="8">
    <source>
        <dbReference type="PROSITE" id="PS51352"/>
    </source>
</evidence>
<dbReference type="FunFam" id="3.40.30.10:FF:000159">
    <property type="entry name" value="Peroxiredoxin"/>
    <property type="match status" value="1"/>
</dbReference>
<reference evidence="9 10" key="1">
    <citation type="submission" date="2023-08" db="EMBL/GenBank/DDBJ databases">
        <title>Black Yeasts Isolated from many extreme environments.</title>
        <authorList>
            <person name="Coleine C."/>
            <person name="Stajich J.E."/>
            <person name="Selbmann L."/>
        </authorList>
    </citation>
    <scope>NUCLEOTIDE SEQUENCE [LARGE SCALE GENOMIC DNA]</scope>
    <source>
        <strain evidence="9 10">CCFEE 5792</strain>
    </source>
</reference>
<evidence type="ECO:0000256" key="3">
    <source>
        <dbReference type="ARBA" id="ARBA00022862"/>
    </source>
</evidence>
<evidence type="ECO:0000313" key="9">
    <source>
        <dbReference type="EMBL" id="KAK5049578.1"/>
    </source>
</evidence>
<comment type="similarity">
    <text evidence="1 7">Belongs to the peroxiredoxin family. Prx5 subfamily.</text>
</comment>
<dbReference type="AlphaFoldDB" id="A0AAV9N515"/>
<evidence type="ECO:0000256" key="2">
    <source>
        <dbReference type="ARBA" id="ARBA00022559"/>
    </source>
</evidence>
<evidence type="ECO:0000256" key="7">
    <source>
        <dbReference type="RuleBase" id="RU366011"/>
    </source>
</evidence>
<dbReference type="Pfam" id="PF08534">
    <property type="entry name" value="Redoxin"/>
    <property type="match status" value="1"/>
</dbReference>
<keyword evidence="2 7" id="KW-0575">Peroxidase</keyword>
<evidence type="ECO:0000256" key="5">
    <source>
        <dbReference type="ARBA" id="ARBA00023284"/>
    </source>
</evidence>
<dbReference type="GO" id="GO:0034599">
    <property type="term" value="P:cellular response to oxidative stress"/>
    <property type="evidence" value="ECO:0007669"/>
    <property type="project" value="InterPro"/>
</dbReference>
<dbReference type="PROSITE" id="PS51352">
    <property type="entry name" value="THIOREDOXIN_2"/>
    <property type="match status" value="1"/>
</dbReference>
<gene>
    <name evidence="9" type="ORF">LTR84_004507</name>
</gene>
<evidence type="ECO:0000256" key="1">
    <source>
        <dbReference type="ARBA" id="ARBA00010505"/>
    </source>
</evidence>